<dbReference type="EMBL" id="JANIEX010000003">
    <property type="protein sequence ID" value="KAJ3576860.1"/>
    <property type="molecule type" value="Genomic_DNA"/>
</dbReference>
<proteinExistence type="predicted"/>
<dbReference type="AlphaFoldDB" id="A0AAD5Z0H8"/>
<dbReference type="SUPFAM" id="SSF52047">
    <property type="entry name" value="RNI-like"/>
    <property type="match status" value="1"/>
</dbReference>
<evidence type="ECO:0000313" key="4">
    <source>
        <dbReference type="Proteomes" id="UP001213000"/>
    </source>
</evidence>
<dbReference type="Pfam" id="PF12937">
    <property type="entry name" value="F-box-like"/>
    <property type="match status" value="1"/>
</dbReference>
<evidence type="ECO:0000313" key="3">
    <source>
        <dbReference type="EMBL" id="KAJ3576860.1"/>
    </source>
</evidence>
<sequence>MVAPLHPMIVQTLSAQDETRFIHSEISAVDCLISQLHEKRAALMQRLNGVQAATRNLPPEVLARIFQYANPPLDLNENSVIGHRPTIRAWAYFVYTIAQVCVYWRNVAWSTPQLWATLDATLFSDVPHDRFAEVLHTHLTNSTYLPFSLKLELETLPSGHFAEVLFHSELTKRIHRLRLLLNTRPRGYGYPVNSIKYLADFQAESSSGDKPKNILSLSEISYLRKLYISWCDIIPKLPSASLTELELSRCPIDVCVGILMQCTQLVKFRSNVTYEAREGSSSLNGGPADHPLILHHLEEFTWSHRDAPCARRLLRRLRLPNIERLTWYDESSGDDSQEAFQALASNIPKNMGVLTLGKLVHWDYGEMNGVFESLSGVHSLNLEGCDNSMVLTLMYRLGRVDNSTPSYLPSLSHLKIDGYSKPPESWTQTRYDVEICQQFPSIAGNRLRGGFCEEFYVEFHNAKVRWPSGVRNNLCELIAEGYDLMVAEDNAEVDWLDSEVDNTSEDDENSDEDEDEEEEEEEDNFGDDYEVTWSDLEF</sequence>
<dbReference type="InterPro" id="IPR032675">
    <property type="entry name" value="LRR_dom_sf"/>
</dbReference>
<evidence type="ECO:0000259" key="2">
    <source>
        <dbReference type="Pfam" id="PF12937"/>
    </source>
</evidence>
<name>A0AAD5Z0H8_9AGAR</name>
<accession>A0AAD5Z0H8</accession>
<dbReference type="Proteomes" id="UP001213000">
    <property type="component" value="Unassembled WGS sequence"/>
</dbReference>
<dbReference type="InterPro" id="IPR001810">
    <property type="entry name" value="F-box_dom"/>
</dbReference>
<feature type="region of interest" description="Disordered" evidence="1">
    <location>
        <begin position="495"/>
        <end position="538"/>
    </location>
</feature>
<feature type="domain" description="F-box" evidence="2">
    <location>
        <begin position="56"/>
        <end position="119"/>
    </location>
</feature>
<gene>
    <name evidence="3" type="ORF">NP233_g134</name>
</gene>
<evidence type="ECO:0000256" key="1">
    <source>
        <dbReference type="SAM" id="MobiDB-lite"/>
    </source>
</evidence>
<organism evidence="3 4">
    <name type="scientific">Leucocoprinus birnbaumii</name>
    <dbReference type="NCBI Taxonomy" id="56174"/>
    <lineage>
        <taxon>Eukaryota</taxon>
        <taxon>Fungi</taxon>
        <taxon>Dikarya</taxon>
        <taxon>Basidiomycota</taxon>
        <taxon>Agaricomycotina</taxon>
        <taxon>Agaricomycetes</taxon>
        <taxon>Agaricomycetidae</taxon>
        <taxon>Agaricales</taxon>
        <taxon>Agaricineae</taxon>
        <taxon>Agaricaceae</taxon>
        <taxon>Leucocoprinus</taxon>
    </lineage>
</organism>
<comment type="caution">
    <text evidence="3">The sequence shown here is derived from an EMBL/GenBank/DDBJ whole genome shotgun (WGS) entry which is preliminary data.</text>
</comment>
<reference evidence="3" key="1">
    <citation type="submission" date="2022-07" db="EMBL/GenBank/DDBJ databases">
        <title>Genome Sequence of Leucocoprinus birnbaumii.</title>
        <authorList>
            <person name="Buettner E."/>
        </authorList>
    </citation>
    <scope>NUCLEOTIDE SEQUENCE</scope>
    <source>
        <strain evidence="3">VT141</strain>
    </source>
</reference>
<keyword evidence="4" id="KW-1185">Reference proteome</keyword>
<dbReference type="Gene3D" id="1.20.1280.50">
    <property type="match status" value="1"/>
</dbReference>
<protein>
    <recommendedName>
        <fullName evidence="2">F-box domain-containing protein</fullName>
    </recommendedName>
</protein>
<dbReference type="Gene3D" id="3.80.10.10">
    <property type="entry name" value="Ribonuclease Inhibitor"/>
    <property type="match status" value="1"/>
</dbReference>